<dbReference type="CDD" id="cd01948">
    <property type="entry name" value="EAL"/>
    <property type="match status" value="1"/>
</dbReference>
<comment type="subcellular location">
    <subcellularLocation>
        <location evidence="2">Membrane</location>
    </subcellularLocation>
</comment>
<feature type="transmembrane region" description="Helical" evidence="9">
    <location>
        <begin position="329"/>
        <end position="348"/>
    </location>
</feature>
<dbReference type="InterPro" id="IPR013767">
    <property type="entry name" value="PAS_fold"/>
</dbReference>
<dbReference type="Gene3D" id="3.20.20.450">
    <property type="entry name" value="EAL domain"/>
    <property type="match status" value="1"/>
</dbReference>
<dbReference type="Gene3D" id="3.30.450.20">
    <property type="entry name" value="PAS domain"/>
    <property type="match status" value="2"/>
</dbReference>
<dbReference type="SUPFAM" id="SSF141868">
    <property type="entry name" value="EAL domain-like"/>
    <property type="match status" value="1"/>
</dbReference>
<evidence type="ECO:0000256" key="2">
    <source>
        <dbReference type="ARBA" id="ARBA00004370"/>
    </source>
</evidence>
<dbReference type="EMBL" id="CP017415">
    <property type="protein sequence ID" value="AOU96933.1"/>
    <property type="molecule type" value="Genomic_DNA"/>
</dbReference>
<evidence type="ECO:0000256" key="9">
    <source>
        <dbReference type="SAM" id="Phobius"/>
    </source>
</evidence>
<dbReference type="GO" id="GO:0016020">
    <property type="term" value="C:membrane"/>
    <property type="evidence" value="ECO:0007669"/>
    <property type="project" value="UniProtKB-SubCell"/>
</dbReference>
<evidence type="ECO:0000256" key="1">
    <source>
        <dbReference type="ARBA" id="ARBA00001946"/>
    </source>
</evidence>
<dbReference type="InterPro" id="IPR029151">
    <property type="entry name" value="Sensor-like_sf"/>
</dbReference>
<dbReference type="InterPro" id="IPR000700">
    <property type="entry name" value="PAS-assoc_C"/>
</dbReference>
<reference evidence="15" key="1">
    <citation type="submission" date="2016-09" db="EMBL/GenBank/DDBJ databases">
        <title>Acidihalobacter prosperus F5.</title>
        <authorList>
            <person name="Khaleque H.N."/>
            <person name="Ramsay J.P."/>
            <person name="Kaksonen A.H."/>
            <person name="Boxall N.J."/>
            <person name="Watkin E.L.J."/>
        </authorList>
    </citation>
    <scope>NUCLEOTIDE SEQUENCE [LARGE SCALE GENOMIC DNA]</scope>
    <source>
        <strain evidence="15">F5</strain>
    </source>
</reference>
<dbReference type="CDD" id="cd00130">
    <property type="entry name" value="PAS"/>
    <property type="match status" value="1"/>
</dbReference>
<dbReference type="SMART" id="SM00267">
    <property type="entry name" value="GGDEF"/>
    <property type="match status" value="1"/>
</dbReference>
<dbReference type="KEGG" id="aprs:BI364_01940"/>
<evidence type="ECO:0000259" key="12">
    <source>
        <dbReference type="PROSITE" id="PS50883"/>
    </source>
</evidence>
<dbReference type="GO" id="GO:0016301">
    <property type="term" value="F:kinase activity"/>
    <property type="evidence" value="ECO:0007669"/>
    <property type="project" value="UniProtKB-KW"/>
</dbReference>
<feature type="domain" description="PAS" evidence="10">
    <location>
        <begin position="361"/>
        <end position="407"/>
    </location>
</feature>
<evidence type="ECO:0000256" key="6">
    <source>
        <dbReference type="ARBA" id="ARBA00022777"/>
    </source>
</evidence>
<organism evidence="14 15">
    <name type="scientific">Acidihalobacter yilgarnensis</name>
    <dbReference type="NCBI Taxonomy" id="2819280"/>
    <lineage>
        <taxon>Bacteria</taxon>
        <taxon>Pseudomonadati</taxon>
        <taxon>Pseudomonadota</taxon>
        <taxon>Gammaproteobacteria</taxon>
        <taxon>Chromatiales</taxon>
        <taxon>Ectothiorhodospiraceae</taxon>
        <taxon>Acidihalobacter</taxon>
    </lineage>
</organism>
<sequence>MLETLLAPVDTRWFRTFGLIFVPVALVTALVLTAFHLQDQAAERRKAMLTERAAVALVLSRIHRDFESAVGDLRILSQRTDLQALVTQPNPALRQRIAHEFEVFAREKRLYGQICLLNLDGQELIRVAYTNGATRISTDDALRNKGSSANFQRIARLGAGSIYVSDLMHSGERTDQERDRPVIRFVTPITDANGKVRGHLALDYLGARLIEQVRNDLLGIGRSAFLLSRTGEWLNQNKPTSSPQAPPGVLKDITWTHLSPGTIGQQLESQGLLSYATIHPLDEVASYMGADSGTVIGPVIDGTEGPVWRVVSFIGAEALDQASHKREMGLILAYTWLLAIWFGVSVYLTQVRRASRRAYAVAERLSSVVEQTSDVVYITDADGRIQYVNPSFERVTGYSHDEALGQNPRLLRSGRHDERFYRRLWRTLRNGQSFHDIVINRTRAGSLYYEQKTISPLRDTRGRISHFVSTGKDITAQMRAQQRLQKLAFYNPLTGLPNRHLFRDRLQRLITQGSRARRQLGLMFIDLDHFKHINDSLGHDAGDALLKLVADRLRLGVRESDTIAHLGGDEFTVILGELSDSSAAAAVADKILNTLRQPFRIQRQEIFVGASLGIALYPEDALDIDDLIKHADTAMYHAKHEGRNRYAFYSEEMTAKVIHRLNLETALRHALQRHEFLNHYQPIVDLKSRVITGVEVLLRWQPPDGALQQPAALMPVLEETGLIHAVTRRQLKEAAQKILSLGEEASALSLSINLSAREFRGGDVIATLNGVLRTCGLPGRRLIVEITESLLMERTPEVTAALQGLRKLGIRIAVDDFGTGYSSLGYLRELPIDILKIDRGFLDDVPNDRSNKALVAAIIAMAHSLDMGVVAEGVETAEQEAYLLKLGCDAAQGFRYGKPVPADALDSLLIPAKQAGLSPTSDQRRFSMLPDV</sequence>
<keyword evidence="8" id="KW-0902">Two-component regulatory system</keyword>
<protein>
    <recommendedName>
        <fullName evidence="16">EAL domain-containing protein</fullName>
    </recommendedName>
</protein>
<dbReference type="GO" id="GO:0006355">
    <property type="term" value="P:regulation of DNA-templated transcription"/>
    <property type="evidence" value="ECO:0007669"/>
    <property type="project" value="InterPro"/>
</dbReference>
<dbReference type="PROSITE" id="PS50112">
    <property type="entry name" value="PAS"/>
    <property type="match status" value="1"/>
</dbReference>
<keyword evidence="9" id="KW-0472">Membrane</keyword>
<evidence type="ECO:0000313" key="15">
    <source>
        <dbReference type="Proteomes" id="UP000095401"/>
    </source>
</evidence>
<dbReference type="Pfam" id="PF00989">
    <property type="entry name" value="PAS"/>
    <property type="match status" value="1"/>
</dbReference>
<dbReference type="InterPro" id="IPR043128">
    <property type="entry name" value="Rev_trsase/Diguanyl_cyclase"/>
</dbReference>
<keyword evidence="7" id="KW-0067">ATP-binding</keyword>
<evidence type="ECO:0000256" key="3">
    <source>
        <dbReference type="ARBA" id="ARBA00022553"/>
    </source>
</evidence>
<dbReference type="PROSITE" id="PS50883">
    <property type="entry name" value="EAL"/>
    <property type="match status" value="1"/>
</dbReference>
<dbReference type="InterPro" id="IPR035965">
    <property type="entry name" value="PAS-like_dom_sf"/>
</dbReference>
<dbReference type="PROSITE" id="PS50887">
    <property type="entry name" value="GGDEF"/>
    <property type="match status" value="1"/>
</dbReference>
<dbReference type="GO" id="GO:0005524">
    <property type="term" value="F:ATP binding"/>
    <property type="evidence" value="ECO:0007669"/>
    <property type="project" value="UniProtKB-KW"/>
</dbReference>
<dbReference type="FunFam" id="3.30.70.270:FF:000001">
    <property type="entry name" value="Diguanylate cyclase domain protein"/>
    <property type="match status" value="1"/>
</dbReference>
<dbReference type="RefSeq" id="WP_070077325.1">
    <property type="nucleotide sequence ID" value="NZ_CP017415.1"/>
</dbReference>
<dbReference type="SUPFAM" id="SSF55073">
    <property type="entry name" value="Nucleotide cyclase"/>
    <property type="match status" value="1"/>
</dbReference>
<evidence type="ECO:0000256" key="5">
    <source>
        <dbReference type="ARBA" id="ARBA00022741"/>
    </source>
</evidence>
<comment type="cofactor">
    <cofactor evidence="1">
        <name>Mg(2+)</name>
        <dbReference type="ChEBI" id="CHEBI:18420"/>
    </cofactor>
</comment>
<dbReference type="Pfam" id="PF00563">
    <property type="entry name" value="EAL"/>
    <property type="match status" value="1"/>
</dbReference>
<name>A0A1D8IKD8_9GAMM</name>
<dbReference type="NCBIfam" id="TIGR00254">
    <property type="entry name" value="GGDEF"/>
    <property type="match status" value="1"/>
</dbReference>
<dbReference type="InterPro" id="IPR001633">
    <property type="entry name" value="EAL_dom"/>
</dbReference>
<dbReference type="NCBIfam" id="TIGR00229">
    <property type="entry name" value="sensory_box"/>
    <property type="match status" value="1"/>
</dbReference>
<dbReference type="InterPro" id="IPR001610">
    <property type="entry name" value="PAC"/>
</dbReference>
<dbReference type="InterPro" id="IPR052155">
    <property type="entry name" value="Biofilm_reg_signaling"/>
</dbReference>
<dbReference type="PANTHER" id="PTHR44757:SF2">
    <property type="entry name" value="BIOFILM ARCHITECTURE MAINTENANCE PROTEIN MBAA"/>
    <property type="match status" value="1"/>
</dbReference>
<evidence type="ECO:0000259" key="10">
    <source>
        <dbReference type="PROSITE" id="PS50112"/>
    </source>
</evidence>
<dbReference type="SUPFAM" id="SSF55785">
    <property type="entry name" value="PYP-like sensor domain (PAS domain)"/>
    <property type="match status" value="1"/>
</dbReference>
<dbReference type="CDD" id="cd18773">
    <property type="entry name" value="PDC1_HK_sensor"/>
    <property type="match status" value="1"/>
</dbReference>
<dbReference type="Proteomes" id="UP000095401">
    <property type="component" value="Chromosome"/>
</dbReference>
<evidence type="ECO:0008006" key="16">
    <source>
        <dbReference type="Google" id="ProtNLM"/>
    </source>
</evidence>
<dbReference type="InterPro" id="IPR000014">
    <property type="entry name" value="PAS"/>
</dbReference>
<dbReference type="InterPro" id="IPR048760">
    <property type="entry name" value="VP0354-like_sensor_dom"/>
</dbReference>
<dbReference type="Gene3D" id="3.30.70.270">
    <property type="match status" value="1"/>
</dbReference>
<keyword evidence="4" id="KW-0808">Transferase</keyword>
<dbReference type="InterPro" id="IPR029787">
    <property type="entry name" value="Nucleotide_cyclase"/>
</dbReference>
<evidence type="ECO:0000259" key="11">
    <source>
        <dbReference type="PROSITE" id="PS50113"/>
    </source>
</evidence>
<dbReference type="PANTHER" id="PTHR44757">
    <property type="entry name" value="DIGUANYLATE CYCLASE DGCP"/>
    <property type="match status" value="1"/>
</dbReference>
<dbReference type="InterPro" id="IPR035919">
    <property type="entry name" value="EAL_sf"/>
</dbReference>
<keyword evidence="9" id="KW-0812">Transmembrane</keyword>
<keyword evidence="6" id="KW-0418">Kinase</keyword>
<keyword evidence="5" id="KW-0547">Nucleotide-binding</keyword>
<dbReference type="SMART" id="SM00086">
    <property type="entry name" value="PAC"/>
    <property type="match status" value="1"/>
</dbReference>
<evidence type="ECO:0000256" key="4">
    <source>
        <dbReference type="ARBA" id="ARBA00022679"/>
    </source>
</evidence>
<feature type="transmembrane region" description="Helical" evidence="9">
    <location>
        <begin position="12"/>
        <end position="37"/>
    </location>
</feature>
<dbReference type="InterPro" id="IPR000160">
    <property type="entry name" value="GGDEF_dom"/>
</dbReference>
<evidence type="ECO:0000259" key="13">
    <source>
        <dbReference type="PROSITE" id="PS50887"/>
    </source>
</evidence>
<evidence type="ECO:0000256" key="7">
    <source>
        <dbReference type="ARBA" id="ARBA00022840"/>
    </source>
</evidence>
<feature type="domain" description="GGDEF" evidence="13">
    <location>
        <begin position="518"/>
        <end position="651"/>
    </location>
</feature>
<dbReference type="CDD" id="cd01949">
    <property type="entry name" value="GGDEF"/>
    <property type="match status" value="1"/>
</dbReference>
<proteinExistence type="predicted"/>
<dbReference type="PROSITE" id="PS50113">
    <property type="entry name" value="PAC"/>
    <property type="match status" value="1"/>
</dbReference>
<gene>
    <name evidence="14" type="ORF">BI364_01940</name>
</gene>
<keyword evidence="3" id="KW-0597">Phosphoprotein</keyword>
<evidence type="ECO:0000313" key="14">
    <source>
        <dbReference type="EMBL" id="AOU96933.1"/>
    </source>
</evidence>
<dbReference type="SUPFAM" id="SSF103190">
    <property type="entry name" value="Sensory domain-like"/>
    <property type="match status" value="1"/>
</dbReference>
<feature type="domain" description="EAL" evidence="12">
    <location>
        <begin position="660"/>
        <end position="913"/>
    </location>
</feature>
<dbReference type="AlphaFoldDB" id="A0A1D8IKD8"/>
<evidence type="ECO:0000256" key="8">
    <source>
        <dbReference type="ARBA" id="ARBA00023012"/>
    </source>
</evidence>
<accession>A0A1D8IKD8</accession>
<dbReference type="SMART" id="SM00052">
    <property type="entry name" value="EAL"/>
    <property type="match status" value="1"/>
</dbReference>
<keyword evidence="9" id="KW-1133">Transmembrane helix</keyword>
<dbReference type="Pfam" id="PF00990">
    <property type="entry name" value="GGDEF"/>
    <property type="match status" value="1"/>
</dbReference>
<dbReference type="GO" id="GO:0000160">
    <property type="term" value="P:phosphorelay signal transduction system"/>
    <property type="evidence" value="ECO:0007669"/>
    <property type="project" value="UniProtKB-KW"/>
</dbReference>
<feature type="domain" description="PAC" evidence="11">
    <location>
        <begin position="432"/>
        <end position="486"/>
    </location>
</feature>
<dbReference type="SMART" id="SM00091">
    <property type="entry name" value="PAS"/>
    <property type="match status" value="1"/>
</dbReference>
<keyword evidence="15" id="KW-1185">Reference proteome</keyword>
<dbReference type="Pfam" id="PF21623">
    <property type="entry name" value="HK_sensor_dom_bact"/>
    <property type="match status" value="1"/>
</dbReference>